<reference evidence="2 3" key="1">
    <citation type="submission" date="2016-10" db="EMBL/GenBank/DDBJ databases">
        <authorList>
            <person name="de Groot N.N."/>
        </authorList>
    </citation>
    <scope>NUCLEOTIDE SEQUENCE [LARGE SCALE GENOMIC DNA]</scope>
    <source>
        <strain evidence="2 3">DSM 18610</strain>
    </source>
</reference>
<dbReference type="OrthoDB" id="772716at2"/>
<dbReference type="Proteomes" id="UP000199572">
    <property type="component" value="Unassembled WGS sequence"/>
</dbReference>
<dbReference type="RefSeq" id="WP_139180264.1">
    <property type="nucleotide sequence ID" value="NZ_FOGG01000070.1"/>
</dbReference>
<dbReference type="EMBL" id="FOGG01000070">
    <property type="protein sequence ID" value="SES31426.1"/>
    <property type="molecule type" value="Genomic_DNA"/>
</dbReference>
<evidence type="ECO:0000256" key="1">
    <source>
        <dbReference type="SAM" id="SignalP"/>
    </source>
</evidence>
<dbReference type="STRING" id="390241.SAMN04488023_1702"/>
<dbReference type="AlphaFoldDB" id="A0A1H9WBU6"/>
<keyword evidence="1" id="KW-0732">Signal</keyword>
<accession>A0A1H9WBU6</accession>
<name>A0A1H9WBU6_9SPHI</name>
<proteinExistence type="predicted"/>
<feature type="chain" id="PRO_5011554329" evidence="1">
    <location>
        <begin position="24"/>
        <end position="91"/>
    </location>
</feature>
<sequence>MKTNLKTAVLGIALMASVTGAFAADIANAISGKKLVAYSWQKYHRNGTPDGSPQPGDENSLIDECPGGTPTVCAIGTSDDGPTLTRFYDPL</sequence>
<keyword evidence="3" id="KW-1185">Reference proteome</keyword>
<evidence type="ECO:0000313" key="2">
    <source>
        <dbReference type="EMBL" id="SES31426.1"/>
    </source>
</evidence>
<protein>
    <submittedName>
        <fullName evidence="2">Uncharacterized protein</fullName>
    </submittedName>
</protein>
<evidence type="ECO:0000313" key="3">
    <source>
        <dbReference type="Proteomes" id="UP000199572"/>
    </source>
</evidence>
<feature type="signal peptide" evidence="1">
    <location>
        <begin position="1"/>
        <end position="23"/>
    </location>
</feature>
<gene>
    <name evidence="2" type="ORF">SAMN04488023_1702</name>
</gene>
<organism evidence="2 3">
    <name type="scientific">Pedobacter rhizosphaerae</name>
    <dbReference type="NCBI Taxonomy" id="390241"/>
    <lineage>
        <taxon>Bacteria</taxon>
        <taxon>Pseudomonadati</taxon>
        <taxon>Bacteroidota</taxon>
        <taxon>Sphingobacteriia</taxon>
        <taxon>Sphingobacteriales</taxon>
        <taxon>Sphingobacteriaceae</taxon>
        <taxon>Pedobacter</taxon>
    </lineage>
</organism>